<evidence type="ECO:0000313" key="3">
    <source>
        <dbReference type="Proteomes" id="UP000189431"/>
    </source>
</evidence>
<dbReference type="Proteomes" id="UP000189431">
    <property type="component" value="Unassembled WGS sequence"/>
</dbReference>
<dbReference type="NCBIfam" id="TIGR00249">
    <property type="entry name" value="sixA"/>
    <property type="match status" value="1"/>
</dbReference>
<gene>
    <name evidence="2" type="ORF">BZJ21_03530</name>
</gene>
<dbReference type="InterPro" id="IPR029033">
    <property type="entry name" value="His_PPase_superfam"/>
</dbReference>
<evidence type="ECO:0000313" key="2">
    <source>
        <dbReference type="EMBL" id="OOF34922.1"/>
    </source>
</evidence>
<dbReference type="Gene3D" id="3.40.50.1240">
    <property type="entry name" value="Phosphoglycerate mutase-like"/>
    <property type="match status" value="1"/>
</dbReference>
<sequence length="161" mass="17543">MKLIIMRHGEAQAFAASDSERGLTAHGEQQSQQMATWLQQQLNGQAIDKVLVSPYLRAQQTWQACAPLLPAAGEVLTEEGITPYGNSDQVHTYLSAMIEVDNPGVILLISHLPLVGYLTNEWIKEGQPPMFATSAMAIIDVDTATQQASLATLMSPRQLGR</sequence>
<dbReference type="PANTHER" id="PTHR20935:SF1">
    <property type="entry name" value="SLL1549 PROTEIN"/>
    <property type="match status" value="1"/>
</dbReference>
<dbReference type="EMBL" id="MUFR01000006">
    <property type="protein sequence ID" value="OOF34922.1"/>
    <property type="molecule type" value="Genomic_DNA"/>
</dbReference>
<proteinExistence type="predicted"/>
<dbReference type="InterPro" id="IPR051021">
    <property type="entry name" value="Mito_Ser/Thr_phosphatase"/>
</dbReference>
<reference evidence="3" key="1">
    <citation type="submission" date="2017-01" db="EMBL/GenBank/DDBJ databases">
        <title>Draft genome of the species Salinivibrio costicola subsp. alcaliphilus.</title>
        <authorList>
            <person name="Lopez-Hermoso C."/>
            <person name="De La Haba R."/>
            <person name="Sanchez-Porro C."/>
            <person name="Ventosa A."/>
        </authorList>
    </citation>
    <scope>NUCLEOTIDE SEQUENCE [LARGE SCALE GENOMIC DNA]</scope>
    <source>
        <strain evidence="3">CBH448</strain>
    </source>
</reference>
<dbReference type="SMART" id="SM00855">
    <property type="entry name" value="PGAM"/>
    <property type="match status" value="1"/>
</dbReference>
<evidence type="ECO:0000256" key="1">
    <source>
        <dbReference type="ARBA" id="ARBA00022801"/>
    </source>
</evidence>
<comment type="caution">
    <text evidence="2">The sequence shown here is derived from an EMBL/GenBank/DDBJ whole genome shotgun (WGS) entry which is preliminary data.</text>
</comment>
<keyword evidence="1" id="KW-0378">Hydrolase</keyword>
<dbReference type="SUPFAM" id="SSF53254">
    <property type="entry name" value="Phosphoglycerate mutase-like"/>
    <property type="match status" value="1"/>
</dbReference>
<dbReference type="PANTHER" id="PTHR20935">
    <property type="entry name" value="PHOSPHOGLYCERATE MUTASE-RELATED"/>
    <property type="match status" value="1"/>
</dbReference>
<dbReference type="RefSeq" id="WP_077646327.1">
    <property type="nucleotide sequence ID" value="NZ_MUFR01000006.1"/>
</dbReference>
<keyword evidence="3" id="KW-1185">Reference proteome</keyword>
<dbReference type="InterPro" id="IPR013078">
    <property type="entry name" value="His_Pase_superF_clade-1"/>
</dbReference>
<dbReference type="CDD" id="cd07067">
    <property type="entry name" value="HP_PGM_like"/>
    <property type="match status" value="1"/>
</dbReference>
<organism evidence="2 3">
    <name type="scientific">Salinivibrio costicola subsp. alcaliphilus</name>
    <dbReference type="NCBI Taxonomy" id="272773"/>
    <lineage>
        <taxon>Bacteria</taxon>
        <taxon>Pseudomonadati</taxon>
        <taxon>Pseudomonadota</taxon>
        <taxon>Gammaproteobacteria</taxon>
        <taxon>Vibrionales</taxon>
        <taxon>Vibrionaceae</taxon>
        <taxon>Salinivibrio</taxon>
    </lineage>
</organism>
<protein>
    <submittedName>
        <fullName evidence="2">Phosphohistidine phosphatase SixA</fullName>
    </submittedName>
</protein>
<name>A0ABX3KTY5_SALCS</name>
<dbReference type="Pfam" id="PF00300">
    <property type="entry name" value="His_Phos_1"/>
    <property type="match status" value="1"/>
</dbReference>
<dbReference type="InterPro" id="IPR004449">
    <property type="entry name" value="SixA"/>
</dbReference>
<accession>A0ABX3KTY5</accession>